<dbReference type="AlphaFoldDB" id="A0AAV5VTH3"/>
<gene>
    <name evidence="3" type="ORF">PFISCL1PPCAC_13143</name>
</gene>
<comment type="caution">
    <text evidence="3">The sequence shown here is derived from an EMBL/GenBank/DDBJ whole genome shotgun (WGS) entry which is preliminary data.</text>
</comment>
<organism evidence="3 4">
    <name type="scientific">Pristionchus fissidentatus</name>
    <dbReference type="NCBI Taxonomy" id="1538716"/>
    <lineage>
        <taxon>Eukaryota</taxon>
        <taxon>Metazoa</taxon>
        <taxon>Ecdysozoa</taxon>
        <taxon>Nematoda</taxon>
        <taxon>Chromadorea</taxon>
        <taxon>Rhabditida</taxon>
        <taxon>Rhabditina</taxon>
        <taxon>Diplogasteromorpha</taxon>
        <taxon>Diplogasteroidea</taxon>
        <taxon>Neodiplogasteridae</taxon>
        <taxon>Pristionchus</taxon>
    </lineage>
</organism>
<accession>A0AAV5VTH3</accession>
<dbReference type="EMBL" id="BTSY01000004">
    <property type="protein sequence ID" value="GMT21846.1"/>
    <property type="molecule type" value="Genomic_DNA"/>
</dbReference>
<evidence type="ECO:0000259" key="2">
    <source>
        <dbReference type="Pfam" id="PF01549"/>
    </source>
</evidence>
<feature type="domain" description="ShKT" evidence="2">
    <location>
        <begin position="25"/>
        <end position="57"/>
    </location>
</feature>
<name>A0AAV5VTH3_9BILA</name>
<reference evidence="3" key="1">
    <citation type="submission" date="2023-10" db="EMBL/GenBank/DDBJ databases">
        <title>Genome assembly of Pristionchus species.</title>
        <authorList>
            <person name="Yoshida K."/>
            <person name="Sommer R.J."/>
        </authorList>
    </citation>
    <scope>NUCLEOTIDE SEQUENCE</scope>
    <source>
        <strain evidence="3">RS5133</strain>
    </source>
</reference>
<feature type="non-terminal residue" evidence="3">
    <location>
        <position position="1"/>
    </location>
</feature>
<dbReference type="Pfam" id="PF01549">
    <property type="entry name" value="ShK"/>
    <property type="match status" value="2"/>
</dbReference>
<proteinExistence type="predicted"/>
<dbReference type="PANTHER" id="PTHR46707:SF1">
    <property type="entry name" value="COEXPRESSED WITH POLYCYSTINS-RELATED"/>
    <property type="match status" value="1"/>
</dbReference>
<keyword evidence="4" id="KW-1185">Reference proteome</keyword>
<feature type="signal peptide" evidence="1">
    <location>
        <begin position="1"/>
        <end position="19"/>
    </location>
</feature>
<evidence type="ECO:0000313" key="3">
    <source>
        <dbReference type="EMBL" id="GMT21846.1"/>
    </source>
</evidence>
<protein>
    <recommendedName>
        <fullName evidence="2">ShKT domain-containing protein</fullName>
    </recommendedName>
</protein>
<feature type="domain" description="ShKT" evidence="2">
    <location>
        <begin position="80"/>
        <end position="118"/>
    </location>
</feature>
<dbReference type="InterPro" id="IPR003582">
    <property type="entry name" value="ShKT_dom"/>
</dbReference>
<evidence type="ECO:0000256" key="1">
    <source>
        <dbReference type="SAM" id="SignalP"/>
    </source>
</evidence>
<dbReference type="Proteomes" id="UP001432322">
    <property type="component" value="Unassembled WGS sequence"/>
</dbReference>
<dbReference type="PANTHER" id="PTHR46707">
    <property type="entry name" value="PROTEIN CBG07468"/>
    <property type="match status" value="1"/>
</dbReference>
<keyword evidence="1" id="KW-0732">Signal</keyword>
<sequence length="221" mass="22829">VSSALSAVLLVSLAGLSAAQCGKSDHPSCADWDRNVQFCTSSARTLEMRQAYCPKFCANLGCATTTTTTTTKGPIAPGADANLNCVKWSEKTDASSFCVNPATSATVKTQICAKTCAFEIKPNAECALYTVKDNKLKRGSSINRTTASDPAVASGVAAGTTLSRVFASPGCTLRLFAAAPAATPPEPTAALEPPFEGSATEQFFTVQTINNGALSYTCSCS</sequence>
<feature type="chain" id="PRO_5043439595" description="ShKT domain-containing protein" evidence="1">
    <location>
        <begin position="20"/>
        <end position="221"/>
    </location>
</feature>
<evidence type="ECO:0000313" key="4">
    <source>
        <dbReference type="Proteomes" id="UP001432322"/>
    </source>
</evidence>